<dbReference type="PANTHER" id="PTHR14879:SF5">
    <property type="entry name" value="RING-TYPE DOMAIN-CONTAINING PROTEIN"/>
    <property type="match status" value="1"/>
</dbReference>
<dbReference type="InterPro" id="IPR013083">
    <property type="entry name" value="Znf_RING/FYVE/PHD"/>
</dbReference>
<proteinExistence type="predicted"/>
<organism evidence="6 7">
    <name type="scientific">Cloeon dipterum</name>
    <dbReference type="NCBI Taxonomy" id="197152"/>
    <lineage>
        <taxon>Eukaryota</taxon>
        <taxon>Metazoa</taxon>
        <taxon>Ecdysozoa</taxon>
        <taxon>Arthropoda</taxon>
        <taxon>Hexapoda</taxon>
        <taxon>Insecta</taxon>
        <taxon>Pterygota</taxon>
        <taxon>Palaeoptera</taxon>
        <taxon>Ephemeroptera</taxon>
        <taxon>Pisciforma</taxon>
        <taxon>Baetidae</taxon>
        <taxon>Cloeon</taxon>
    </lineage>
</organism>
<name>A0A8S1E2A9_9INSE</name>
<evidence type="ECO:0000313" key="7">
    <source>
        <dbReference type="Proteomes" id="UP000494165"/>
    </source>
</evidence>
<dbReference type="PROSITE" id="PS50089">
    <property type="entry name" value="ZF_RING_2"/>
    <property type="match status" value="1"/>
</dbReference>
<dbReference type="Gene3D" id="3.30.40.10">
    <property type="entry name" value="Zinc/RING finger domain, C3HC4 (zinc finger)"/>
    <property type="match status" value="1"/>
</dbReference>
<dbReference type="InterPro" id="IPR051728">
    <property type="entry name" value="RING-FYVE_E3_ubiquitin-ligase"/>
</dbReference>
<keyword evidence="7" id="KW-1185">Reference proteome</keyword>
<evidence type="ECO:0000256" key="3">
    <source>
        <dbReference type="ARBA" id="ARBA00022833"/>
    </source>
</evidence>
<dbReference type="GO" id="GO:0008270">
    <property type="term" value="F:zinc ion binding"/>
    <property type="evidence" value="ECO:0007669"/>
    <property type="project" value="UniProtKB-KW"/>
</dbReference>
<evidence type="ECO:0000256" key="2">
    <source>
        <dbReference type="ARBA" id="ARBA00022771"/>
    </source>
</evidence>
<dbReference type="Pfam" id="PF13920">
    <property type="entry name" value="zf-C3HC4_3"/>
    <property type="match status" value="1"/>
</dbReference>
<dbReference type="SUPFAM" id="SSF57850">
    <property type="entry name" value="RING/U-box"/>
    <property type="match status" value="1"/>
</dbReference>
<accession>A0A8S1E2A9</accession>
<evidence type="ECO:0000256" key="1">
    <source>
        <dbReference type="ARBA" id="ARBA00022723"/>
    </source>
</evidence>
<evidence type="ECO:0000259" key="5">
    <source>
        <dbReference type="PROSITE" id="PS50089"/>
    </source>
</evidence>
<dbReference type="AlphaFoldDB" id="A0A8S1E2A9"/>
<protein>
    <recommendedName>
        <fullName evidence="5">RING-type domain-containing protein</fullName>
    </recommendedName>
</protein>
<sequence length="226" mass="24512">MADNVPLDETGSGVLIDHGQDEDNNFEIITITSSENDYEDVGGDVCGIYRNPPGRIIYPFSGFMADNVPLDETGSGVLIDHGEDDGNNFEIITITSSENDDEDVGGDVCGIYRNPPGRIIYPFSGPGELSPGNIGNVELDNNPRHGSVAHRPPIHPNYQTSQETGAEESCRSRANPQCTVCLEDDVRVVFLPCGHLVTCVQCAPNLRLCPVCRVEIKATVRAYFAE</sequence>
<dbReference type="FunFam" id="1.10.1170.10:FF:000002">
    <property type="entry name" value="Baculoviral IAP repeat containing 7"/>
    <property type="match status" value="1"/>
</dbReference>
<keyword evidence="3" id="KW-0862">Zinc</keyword>
<comment type="caution">
    <text evidence="6">The sequence shown here is derived from an EMBL/GenBank/DDBJ whole genome shotgun (WGS) entry which is preliminary data.</text>
</comment>
<reference evidence="6 7" key="1">
    <citation type="submission" date="2020-04" db="EMBL/GenBank/DDBJ databases">
        <authorList>
            <person name="Alioto T."/>
            <person name="Alioto T."/>
            <person name="Gomez Garrido J."/>
        </authorList>
    </citation>
    <scope>NUCLEOTIDE SEQUENCE [LARGE SCALE GENOMIC DNA]</scope>
</reference>
<dbReference type="OrthoDB" id="774873at2759"/>
<gene>
    <name evidence="6" type="ORF">CLODIP_2_CD09582</name>
</gene>
<evidence type="ECO:0000256" key="4">
    <source>
        <dbReference type="PROSITE-ProRule" id="PRU00175"/>
    </source>
</evidence>
<dbReference type="InterPro" id="IPR001841">
    <property type="entry name" value="Znf_RING"/>
</dbReference>
<dbReference type="EMBL" id="CADEPI010000345">
    <property type="protein sequence ID" value="CAB3384327.1"/>
    <property type="molecule type" value="Genomic_DNA"/>
</dbReference>
<dbReference type="Proteomes" id="UP000494165">
    <property type="component" value="Unassembled WGS sequence"/>
</dbReference>
<feature type="domain" description="RING-type" evidence="5">
    <location>
        <begin position="178"/>
        <end position="213"/>
    </location>
</feature>
<keyword evidence="2 4" id="KW-0863">Zinc-finger</keyword>
<dbReference type="SMART" id="SM00184">
    <property type="entry name" value="RING"/>
    <property type="match status" value="1"/>
</dbReference>
<dbReference type="PANTHER" id="PTHR14879">
    <property type="entry name" value="CASPASE REGULATOR, RING FINGER DOMAIN-CONTAINING"/>
    <property type="match status" value="1"/>
</dbReference>
<keyword evidence="1" id="KW-0479">Metal-binding</keyword>
<evidence type="ECO:0000313" key="6">
    <source>
        <dbReference type="EMBL" id="CAB3384327.1"/>
    </source>
</evidence>